<keyword evidence="2" id="KW-1185">Reference proteome</keyword>
<dbReference type="EMBL" id="JANCMU010000007">
    <property type="protein sequence ID" value="MDG4946790.1"/>
    <property type="molecule type" value="Genomic_DNA"/>
</dbReference>
<reference evidence="1" key="1">
    <citation type="submission" date="2022-07" db="EMBL/GenBank/DDBJ databases">
        <title>Description and genome-wide analysis of Profundicola chukchiensis gen. nov., sp. nov., marine bacteria isolated from bottom sediments of the Chukchi Sea.</title>
        <authorList>
            <person name="Romanenko L."/>
            <person name="Otstavnykh N."/>
            <person name="Kurilenko V."/>
            <person name="Eremeev V."/>
            <person name="Velansky P."/>
            <person name="Mikhailov V."/>
            <person name="Isaeva M."/>
        </authorList>
    </citation>
    <scope>NUCLEOTIDE SEQUENCE</scope>
    <source>
        <strain evidence="1">KMM 9713</strain>
    </source>
</reference>
<name>A0A9X4N0W8_9FLAO</name>
<evidence type="ECO:0000313" key="2">
    <source>
        <dbReference type="Proteomes" id="UP001152599"/>
    </source>
</evidence>
<dbReference type="RefSeq" id="WP_304421112.1">
    <property type="nucleotide sequence ID" value="NZ_JANCMU010000007.1"/>
</dbReference>
<proteinExistence type="predicted"/>
<dbReference type="Proteomes" id="UP001152599">
    <property type="component" value="Unassembled WGS sequence"/>
</dbReference>
<organism evidence="1 2">
    <name type="scientific">Profundicola chukchiensis</name>
    <dbReference type="NCBI Taxonomy" id="2961959"/>
    <lineage>
        <taxon>Bacteria</taxon>
        <taxon>Pseudomonadati</taxon>
        <taxon>Bacteroidota</taxon>
        <taxon>Flavobacteriia</taxon>
        <taxon>Flavobacteriales</taxon>
        <taxon>Weeksellaceae</taxon>
        <taxon>Profundicola</taxon>
    </lineage>
</organism>
<comment type="caution">
    <text evidence="1">The sequence shown here is derived from an EMBL/GenBank/DDBJ whole genome shotgun (WGS) entry which is preliminary data.</text>
</comment>
<protein>
    <submittedName>
        <fullName evidence="1">Uncharacterized protein</fullName>
    </submittedName>
</protein>
<evidence type="ECO:0000313" key="1">
    <source>
        <dbReference type="EMBL" id="MDG4946790.1"/>
    </source>
</evidence>
<sequence>MKESIYYRGKIFSLFNKIFIETGDARSRFINCEEQFESAYLASLSDGVPKEIKEYWNKMWIELNSKDELLMNHGKFIRSSFYQTIKSKRNKTLEKYLLFILEEVGRLTDIKNGNIGLSETKENID</sequence>
<gene>
    <name evidence="1" type="ORF">NMK71_10200</name>
</gene>
<accession>A0A9X4N0W8</accession>
<dbReference type="AlphaFoldDB" id="A0A9X4N0W8"/>